<evidence type="ECO:0000256" key="10">
    <source>
        <dbReference type="ARBA" id="ARBA00022581"/>
    </source>
</evidence>
<keyword evidence="8" id="KW-0597">Phosphoprotein</keyword>
<keyword evidence="25" id="KW-1182">Viral ion channel</keyword>
<dbReference type="SUPFAM" id="SSF50494">
    <property type="entry name" value="Trypsin-like serine proteases"/>
    <property type="match status" value="2"/>
</dbReference>
<dbReference type="SUPFAM" id="SSF89043">
    <property type="entry name" value="Soluble domain of poliovirus core protein 3a"/>
    <property type="match status" value="1"/>
</dbReference>
<dbReference type="Pfam" id="PF08727">
    <property type="entry name" value="P3A"/>
    <property type="match status" value="1"/>
</dbReference>
<keyword evidence="4" id="KW-0813">Transport</keyword>
<dbReference type="Gene3D" id="4.10.880.10">
    <property type="entry name" value="Poliovirus 3D polymerase Domain 1 (Nucleotidyltransferase)"/>
    <property type="match status" value="1"/>
</dbReference>
<evidence type="ECO:0000259" key="34">
    <source>
        <dbReference type="PROSITE" id="PS50507"/>
    </source>
</evidence>
<dbReference type="InterPro" id="IPR007094">
    <property type="entry name" value="RNA-dir_pol_PSvirus"/>
</dbReference>
<dbReference type="GO" id="GO:0017111">
    <property type="term" value="F:ribonucleoside triphosphate phosphatase activity"/>
    <property type="evidence" value="ECO:0007669"/>
    <property type="project" value="InterPro"/>
</dbReference>
<dbReference type="InterPro" id="IPR014759">
    <property type="entry name" value="Helicase_SF3_ssRNA_vir"/>
</dbReference>
<dbReference type="Gene3D" id="1.20.960.20">
    <property type="match status" value="1"/>
</dbReference>
<feature type="compositionally biased region" description="Polar residues" evidence="33">
    <location>
        <begin position="620"/>
        <end position="630"/>
    </location>
</feature>
<dbReference type="InterPro" id="IPR043504">
    <property type="entry name" value="Peptidase_S1_PA_chymotrypsin"/>
</dbReference>
<evidence type="ECO:0000256" key="24">
    <source>
        <dbReference type="ARBA" id="ARBA00022953"/>
    </source>
</evidence>
<keyword evidence="11" id="KW-0645">Protease</keyword>
<dbReference type="GO" id="GO:0006351">
    <property type="term" value="P:DNA-templated transcription"/>
    <property type="evidence" value="ECO:0007669"/>
    <property type="project" value="InterPro"/>
</dbReference>
<dbReference type="CDD" id="cd23230">
    <property type="entry name" value="Rabovirus_RdRp"/>
    <property type="match status" value="1"/>
</dbReference>
<keyword evidence="12" id="KW-0808">Transferase</keyword>
<keyword evidence="31" id="KW-0407">Ion channel</keyword>
<dbReference type="GO" id="GO:0003968">
    <property type="term" value="F:RNA-directed RNA polymerase activity"/>
    <property type="evidence" value="ECO:0007669"/>
    <property type="project" value="UniProtKB-KW"/>
</dbReference>
<dbReference type="InterPro" id="IPR001676">
    <property type="entry name" value="Picornavirus_capsid"/>
</dbReference>
<evidence type="ECO:0000256" key="5">
    <source>
        <dbReference type="ARBA" id="ARBA00022484"/>
    </source>
</evidence>
<dbReference type="GO" id="GO:0039694">
    <property type="term" value="P:viral RNA genome replication"/>
    <property type="evidence" value="ECO:0007669"/>
    <property type="project" value="InterPro"/>
</dbReference>
<evidence type="ECO:0000256" key="15">
    <source>
        <dbReference type="ARBA" id="ARBA00022707"/>
    </source>
</evidence>
<keyword evidence="22" id="KW-0946">Virion</keyword>
<dbReference type="Gene3D" id="2.60.120.20">
    <property type="match status" value="3"/>
</dbReference>
<dbReference type="GO" id="GO:0003723">
    <property type="term" value="F:RNA binding"/>
    <property type="evidence" value="ECO:0007669"/>
    <property type="project" value="InterPro"/>
</dbReference>
<dbReference type="Pfam" id="PF01552">
    <property type="entry name" value="Pico_P2B"/>
    <property type="match status" value="1"/>
</dbReference>
<dbReference type="GO" id="GO:0006508">
    <property type="term" value="P:proteolysis"/>
    <property type="evidence" value="ECO:0007669"/>
    <property type="project" value="UniProtKB-KW"/>
</dbReference>
<dbReference type="Pfam" id="PF00548">
    <property type="entry name" value="Peptidase_C3"/>
    <property type="match status" value="1"/>
</dbReference>
<evidence type="ECO:0000256" key="19">
    <source>
        <dbReference type="ARBA" id="ARBA00022806"/>
    </source>
</evidence>
<dbReference type="GO" id="GO:0005198">
    <property type="term" value="F:structural molecule activity"/>
    <property type="evidence" value="ECO:0007669"/>
    <property type="project" value="InterPro"/>
</dbReference>
<evidence type="ECO:0000256" key="26">
    <source>
        <dbReference type="ARBA" id="ARBA00023065"/>
    </source>
</evidence>
<feature type="domain" description="Peptidase C3" evidence="36">
    <location>
        <begin position="1678"/>
        <end position="1855"/>
    </location>
</feature>
<keyword evidence="24" id="KW-0693">Viral RNA replication</keyword>
<evidence type="ECO:0000256" key="28">
    <source>
        <dbReference type="ARBA" id="ARBA00023200"/>
    </source>
</evidence>
<feature type="domain" description="SF3 helicase" evidence="35">
    <location>
        <begin position="1300"/>
        <end position="1459"/>
    </location>
</feature>
<evidence type="ECO:0000256" key="1">
    <source>
        <dbReference type="ARBA" id="ARBA00004295"/>
    </source>
</evidence>
<feature type="region of interest" description="Disordered" evidence="33">
    <location>
        <begin position="608"/>
        <end position="630"/>
    </location>
</feature>
<keyword evidence="9" id="KW-0167">Capsid protein</keyword>
<evidence type="ECO:0000256" key="23">
    <source>
        <dbReference type="ARBA" id="ARBA00022870"/>
    </source>
</evidence>
<dbReference type="GO" id="GO:0044162">
    <property type="term" value="C:host cell cytoplasmic vesicle membrane"/>
    <property type="evidence" value="ECO:0007669"/>
    <property type="project" value="UniProtKB-SubCell"/>
</dbReference>
<evidence type="ECO:0000256" key="14">
    <source>
        <dbReference type="ARBA" id="ARBA00022706"/>
    </source>
</evidence>
<evidence type="ECO:0000256" key="29">
    <source>
        <dbReference type="ARBA" id="ARBA00023288"/>
    </source>
</evidence>
<dbReference type="PROSITE" id="PS51874">
    <property type="entry name" value="PCV_3C_PRO"/>
    <property type="match status" value="1"/>
</dbReference>
<dbReference type="Pfam" id="PF00073">
    <property type="entry name" value="Rhv"/>
    <property type="match status" value="2"/>
</dbReference>
<dbReference type="PROSITE" id="PS50507">
    <property type="entry name" value="RDRP_SSRNA_POS"/>
    <property type="match status" value="1"/>
</dbReference>
<protein>
    <recommendedName>
        <fullName evidence="3">Genome polyprotein</fullName>
    </recommendedName>
</protein>
<keyword evidence="18" id="KW-1161">Viral attachment to host cell</keyword>
<evidence type="ECO:0000256" key="22">
    <source>
        <dbReference type="ARBA" id="ARBA00022844"/>
    </source>
</evidence>
<keyword evidence="17" id="KW-0378">Hydrolase</keyword>
<evidence type="ECO:0000256" key="31">
    <source>
        <dbReference type="ARBA" id="ARBA00023303"/>
    </source>
</evidence>
<dbReference type="Pfam" id="PF00680">
    <property type="entry name" value="RdRP_1"/>
    <property type="match status" value="1"/>
</dbReference>
<dbReference type="InterPro" id="IPR043128">
    <property type="entry name" value="Rev_trsase/Diguanyl_cyclase"/>
</dbReference>
<dbReference type="Gene3D" id="6.10.20.20">
    <property type="entry name" value="Poliovirus 3A protein-like"/>
    <property type="match status" value="1"/>
</dbReference>
<evidence type="ECO:0000256" key="32">
    <source>
        <dbReference type="ARBA" id="ARBA00045131"/>
    </source>
</evidence>
<keyword evidence="19" id="KW-0347">Helicase</keyword>
<reference evidence="37" key="1">
    <citation type="submission" date="2017-06" db="EMBL/GenBank/DDBJ databases">
        <title>Picornaviruses in small mammals, China.</title>
        <authorList>
            <person name="Guo W.-P."/>
            <person name="Zhang Y.-Z."/>
        </authorList>
    </citation>
    <scope>NUCLEOTIDE SEQUENCE</scope>
    <source>
        <strain evidence="37">Wencheng-Mm283</strain>
    </source>
</reference>
<keyword evidence="7" id="KW-0191">Covalent protein-RNA linkage</keyword>
<dbReference type="GO" id="GO:0019028">
    <property type="term" value="C:viral capsid"/>
    <property type="evidence" value="ECO:0007669"/>
    <property type="project" value="UniProtKB-KW"/>
</dbReference>
<evidence type="ECO:0000256" key="11">
    <source>
        <dbReference type="ARBA" id="ARBA00022670"/>
    </source>
</evidence>
<dbReference type="GO" id="GO:0034220">
    <property type="term" value="P:monoatomic ion transmembrane transport"/>
    <property type="evidence" value="ECO:0007669"/>
    <property type="project" value="UniProtKB-KW"/>
</dbReference>
<evidence type="ECO:0000256" key="17">
    <source>
        <dbReference type="ARBA" id="ARBA00022801"/>
    </source>
</evidence>
<evidence type="ECO:0000256" key="8">
    <source>
        <dbReference type="ARBA" id="ARBA00022553"/>
    </source>
</evidence>
<dbReference type="CDD" id="cd00205">
    <property type="entry name" value="rhv_like"/>
    <property type="match status" value="3"/>
</dbReference>
<evidence type="ECO:0000313" key="37">
    <source>
        <dbReference type="EMBL" id="AWK02680.1"/>
    </source>
</evidence>
<dbReference type="GO" id="GO:0046718">
    <property type="term" value="P:symbiont entry into host cell"/>
    <property type="evidence" value="ECO:0007669"/>
    <property type="project" value="UniProtKB-KW"/>
</dbReference>
<name>A0A2S1YF65_9PICO</name>
<dbReference type="InterPro" id="IPR029053">
    <property type="entry name" value="Viral_coat"/>
</dbReference>
<dbReference type="InterPro" id="IPR027417">
    <property type="entry name" value="P-loop_NTPase"/>
</dbReference>
<dbReference type="InterPro" id="IPR001205">
    <property type="entry name" value="RNA-dir_pol_C"/>
</dbReference>
<evidence type="ECO:0000256" key="21">
    <source>
        <dbReference type="ARBA" id="ARBA00022840"/>
    </source>
</evidence>
<evidence type="ECO:0000256" key="20">
    <source>
        <dbReference type="ARBA" id="ARBA00022807"/>
    </source>
</evidence>
<dbReference type="InterPro" id="IPR044067">
    <property type="entry name" value="PCV_3C_PRO"/>
</dbReference>
<sequence length="2323" mass="258215">MVAIKDNRVVRLEKFISKSHFLFEEIFMVTGYTAFIIKRRIVCRRNVKPKARECGAAASVPQTGNKPQDGFIHGNYNTQMQINYYGSDYATSSSGATTQTDPSTFTKPMADILSGPALKSPTVEECGYSDRIMQLTMGNSTITTQEAANAVVGYGVWPSFAPGLGEAVDQSSTPGTAVDRFYTLDSLDWTATNFNGICYRLPGVLSDMGMFGQNLRYHYLMRCGFLCHVQINATKFHQGCVMVVAIPECEYVDTDVTGLDDTYTPGAAWRAMYPIHQLTLFPHQFVNLRTNNSATLVLPYVNPCPMENAASHNYWTLAILPVSPLNYAAGASVSIPITTSIAPMYVQFNGLRAPIATAQGVLVAQTPGSGQFITTIHNSGFPVYPEFQATPEPDIPGRITNLLQAARVDTMVNFGTKGQPQTEKRIPTATAPGELLFSWRMAPGEDWASESYLARLSKFFVNYRGSIRLTFTFCGNAMQTAKFIMCYTPPGANVPTTRREAMLGTHVVWDVGLQSSASLVVPWISQTQYRYANQDNKMGFAGYVTMWAQTAVITPPNGTVTSYMIGFVSATDDFQFRIPTDNAYYQGLSDDVGKVLGEVHSVTESVTAMKPMPPTAPTASSGESPALTATETGAVGGSEAELLMETRATAPTFSGMETDVANFMCKHAIIQVQRATFGFLPNTPVATGQCFNIPITVDSIQATRALRTKYGMFTYCRFSLEVTLLVDIVKTKVNAGTDLGNVSDTVPHRLQAIYCPPGLALPPLSFNDILQDDSKWYMPTTPSVYFSINDPPATMRIPFVSVASAYSIVYDGYSNFDAGTAQYGEFPGNGLGNICIRPLWRPYDAMDGAIYVDVRAFMKPMQFKAWIPRPIVPHDDASTTRTFALEVMPRGRPGHRAGKKHHKGYPKWCKDVAKRLPRIMGEDNNMMHVIPVSEGLAIAPYHWWYSDEKIKSKLPLVQTDPAHDMVLVKHETGTIPKLCDCAQGICSMNRAIFYQTVVYDKTGWASFIDVGSDTVGDHEQEDLISGRGEIPQGWCGSPLFCRHGICGMATASSDNVSYYTHLASVPMLWEHFPGKSKWDEAEEQGPADWFGNIAHALGRSFGGGFTQEIKDKVKEVAERVEAPTDKITKVCIQFLVKAISASVLIARSERPLESAACVAAMLGVDALVGTPFDWLKHQVSELLGLGAEEQGPLEKGFVEWVKDFNACATAAKSLEWIGEKISKFIDWIQGLVRRQEPARKAFMEQLEHLPELMESIDKVRCERGKYSDEQVEKLIKNIECLKKGADMYGAERNFATCQIVKYYNYAMALRKTSTGTRVEPVAVCFHGSPGAGKSLATNILGRLLCQYHGGKPYSLPPDPNHFDGYTGQPVVIMDDLCQNPDGEDMKLFCQMVSSTEFIPPMADLADKGQPFKAKYVLASTNNMVLAPPTVSEPSAIARRFYLDCDIMIAKDFQVKGKLDARKALTRCKDHDPKVFKWCCPLICGKAVVFNERNTHTQMSLDDIGLKCLEELDRRESTGDLIEALFQGPQCPKGFCDDNEGHHQPSKQDPVLWLTSDWDEESCVLKTIEEQRRSGIPVERPAPQEVVDLLRAIPRPEIIDYCEKQGWILPHPFKYKLARQSAQSTINMVSSVLAILASIASLAGFVYLMYSIFAGAQGPYTGGQPKATPKPTPKVVVQGPNVQYSQALVKKSLFEVQCSNGPFTGLGLFGKWMLLPRHAEVGDKILLEGVEYPVLEGCVLETKEGPLELRCVKVDRPVNFPDVRTRFPDRFSEEEDCCLAVNSGQYRGLLCPVGKVKKWGALMLSGRPTYRVCKYAYPTKTGQCGGVIATCGKILAMHVGGDGTNGYGTILLRSYFDHLDHASAQGHIVDVKTNATPIHHSTRTKLQPSVWHDVVPGSKEPAALREGDPRLKVNLTEAMFSKYDNKEDTLEMTENMKEAVEMYAARILSVLPDDVTEPLTLEEAAYGFDNLEGLDLNTSAGYPYVILGIKKRQILDAETRDVTKLKECLDKYGVDQPYVTYLKDELRPRPKIEQGKTRLIECSSMNDTIRMKMMFGRLFSFFHANPGITTGCAVGCNPDVHWTKFRAELDGEIIAFDYSNYDASLNKVWFECLKEVLRKIGFHDLTPIEHIVRSRHLYKGIEYTVEGGMPSGCSGTSIFNSIINNLIIMTLVLDAYKGIDLESLKIIAYGDDVIATYPYELDAGLLAYCGKQYGLKMTPPDKSADFKKMTWEEVTFLKRKFKPSKRYPFLIHPDFDFQEILESLRWTRNPAHTQEHVRSLAELVWHSGRKRYDEFCDIVRSTDVGKCCILPPYRSFKRMWMDSF</sequence>
<keyword evidence="13" id="KW-0548">Nucleotidyltransferase</keyword>
<dbReference type="Gene3D" id="2.40.10.120">
    <property type="match status" value="1"/>
</dbReference>
<keyword evidence="20" id="KW-0788">Thiol protease</keyword>
<dbReference type="Pfam" id="PF00910">
    <property type="entry name" value="RNA_helicase"/>
    <property type="match status" value="1"/>
</dbReference>
<evidence type="ECO:0000256" key="12">
    <source>
        <dbReference type="ARBA" id="ARBA00022679"/>
    </source>
</evidence>
<dbReference type="GO" id="GO:0005524">
    <property type="term" value="F:ATP binding"/>
    <property type="evidence" value="ECO:0007669"/>
    <property type="project" value="UniProtKB-KW"/>
</dbReference>
<evidence type="ECO:0000259" key="36">
    <source>
        <dbReference type="PROSITE" id="PS51874"/>
    </source>
</evidence>
<dbReference type="InterPro" id="IPR000199">
    <property type="entry name" value="Peptidase_C3A/C3B_picornavir"/>
</dbReference>
<organism evidence="37">
    <name type="scientific">Mus musculus picornavirus</name>
    <dbReference type="NCBI Taxonomy" id="2039784"/>
    <lineage>
        <taxon>Viruses</taxon>
        <taxon>Riboviria</taxon>
        <taxon>Orthornavirae</taxon>
        <taxon>Pisuviricota</taxon>
        <taxon>Pisoniviricetes</taxon>
        <taxon>Picornavirales</taxon>
        <taxon>Picornaviridae</taxon>
    </lineage>
</organism>
<dbReference type="GO" id="GO:0019062">
    <property type="term" value="P:virion attachment to host cell"/>
    <property type="evidence" value="ECO:0007669"/>
    <property type="project" value="UniProtKB-KW"/>
</dbReference>
<dbReference type="InterPro" id="IPR002527">
    <property type="entry name" value="Pico_P2B"/>
</dbReference>
<dbReference type="InterPro" id="IPR000605">
    <property type="entry name" value="Helicase_SF3_ssDNA/RNA_vir"/>
</dbReference>
<comment type="subcellular location">
    <subcellularLocation>
        <location evidence="1">Host cytoplasmic vesicle membrane</location>
        <topology evidence="1">Peripheral membrane protein</topology>
        <orientation evidence="1">Cytoplasmic side</orientation>
    </subcellularLocation>
    <subcellularLocation>
        <location evidence="2">Virion</location>
    </subcellularLocation>
</comment>
<evidence type="ECO:0000256" key="16">
    <source>
        <dbReference type="ARBA" id="ARBA00022741"/>
    </source>
</evidence>
<dbReference type="EMBL" id="MF352421">
    <property type="protein sequence ID" value="AWK02680.1"/>
    <property type="molecule type" value="Genomic_RNA"/>
</dbReference>
<evidence type="ECO:0000256" key="33">
    <source>
        <dbReference type="SAM" id="MobiDB-lite"/>
    </source>
</evidence>
<evidence type="ECO:0000256" key="6">
    <source>
        <dbReference type="ARBA" id="ARBA00022488"/>
    </source>
</evidence>
<dbReference type="SUPFAM" id="SSF56672">
    <property type="entry name" value="DNA/RNA polymerases"/>
    <property type="match status" value="1"/>
</dbReference>
<keyword evidence="30" id="KW-1160">Virus entry into host cell</keyword>
<keyword evidence="14" id="KW-1143">T=pseudo3 icosahedral capsid protein</keyword>
<evidence type="ECO:0000256" key="3">
    <source>
        <dbReference type="ARBA" id="ARBA00020107"/>
    </source>
</evidence>
<evidence type="ECO:0000256" key="4">
    <source>
        <dbReference type="ARBA" id="ARBA00022448"/>
    </source>
</evidence>
<dbReference type="InterPro" id="IPR043502">
    <property type="entry name" value="DNA/RNA_pol_sf"/>
</dbReference>
<dbReference type="InterPro" id="IPR009003">
    <property type="entry name" value="Peptidase_S1_PA"/>
</dbReference>
<proteinExistence type="predicted"/>
<keyword evidence="15" id="KW-0519">Myristate</keyword>
<keyword evidence="16" id="KW-0547">Nucleotide-binding</keyword>
<dbReference type="GO" id="GO:0003724">
    <property type="term" value="F:RNA helicase activity"/>
    <property type="evidence" value="ECO:0007669"/>
    <property type="project" value="InterPro"/>
</dbReference>
<dbReference type="PROSITE" id="PS51218">
    <property type="entry name" value="SF3_HELICASE_2"/>
    <property type="match status" value="1"/>
</dbReference>
<dbReference type="GO" id="GO:0015267">
    <property type="term" value="F:channel activity"/>
    <property type="evidence" value="ECO:0007669"/>
    <property type="project" value="UniProtKB-KW"/>
</dbReference>
<keyword evidence="10" id="KW-0945">Host-virus interaction</keyword>
<dbReference type="GO" id="GO:0004197">
    <property type="term" value="F:cysteine-type endopeptidase activity"/>
    <property type="evidence" value="ECO:0007669"/>
    <property type="project" value="InterPro"/>
</dbReference>
<keyword evidence="28" id="KW-1035">Host cytoplasm</keyword>
<dbReference type="InterPro" id="IPR036203">
    <property type="entry name" value="P3A_soluble_dom"/>
</dbReference>
<dbReference type="InterPro" id="IPR059138">
    <property type="entry name" value="Pico_VP1"/>
</dbReference>
<evidence type="ECO:0000256" key="13">
    <source>
        <dbReference type="ARBA" id="ARBA00022695"/>
    </source>
</evidence>
<dbReference type="Pfam" id="PF22663">
    <property type="entry name" value="Rhv_5"/>
    <property type="match status" value="1"/>
</dbReference>
<evidence type="ECO:0000256" key="18">
    <source>
        <dbReference type="ARBA" id="ARBA00022804"/>
    </source>
</evidence>
<keyword evidence="26" id="KW-0406">Ion transport</keyword>
<keyword evidence="27" id="KW-0472">Membrane</keyword>
<comment type="function">
    <text evidence="32">Forms an icosahedral capsid of pseudo T=3 symmetry with capsid proteins VP2 and VP3. The capsid is 300 Angstroms in diameter, composed of 60 copies of each capsid protein and enclosing the viral positive strand RNA genome.</text>
</comment>
<dbReference type="SUPFAM" id="SSF52540">
    <property type="entry name" value="P-loop containing nucleoside triphosphate hydrolases"/>
    <property type="match status" value="1"/>
</dbReference>
<evidence type="ECO:0000256" key="2">
    <source>
        <dbReference type="ARBA" id="ARBA00004328"/>
    </source>
</evidence>
<keyword evidence="5" id="KW-0696">RNA-directed RNA polymerase</keyword>
<evidence type="ECO:0000256" key="25">
    <source>
        <dbReference type="ARBA" id="ARBA00023039"/>
    </source>
</evidence>
<keyword evidence="29" id="KW-0449">Lipoprotein</keyword>
<keyword evidence="21" id="KW-0067">ATP-binding</keyword>
<feature type="domain" description="RdRp catalytic" evidence="34">
    <location>
        <begin position="2090"/>
        <end position="2204"/>
    </location>
</feature>
<dbReference type="Gene3D" id="3.30.70.270">
    <property type="match status" value="1"/>
</dbReference>
<keyword evidence="23" id="KW-1043">Host membrane</keyword>
<evidence type="ECO:0000259" key="35">
    <source>
        <dbReference type="PROSITE" id="PS51218"/>
    </source>
</evidence>
<evidence type="ECO:0000256" key="30">
    <source>
        <dbReference type="ARBA" id="ARBA00023296"/>
    </source>
</evidence>
<keyword evidence="6" id="KW-1036">Host cytoplasmic vesicle</keyword>
<dbReference type="InterPro" id="IPR014838">
    <property type="entry name" value="P3A"/>
</dbReference>
<accession>A0A2S1YF65</accession>
<dbReference type="SUPFAM" id="SSF88633">
    <property type="entry name" value="Positive stranded ssRNA viruses"/>
    <property type="match status" value="2"/>
</dbReference>
<evidence type="ECO:0000256" key="9">
    <source>
        <dbReference type="ARBA" id="ARBA00022561"/>
    </source>
</evidence>
<evidence type="ECO:0000256" key="27">
    <source>
        <dbReference type="ARBA" id="ARBA00023136"/>
    </source>
</evidence>
<dbReference type="Gene3D" id="2.40.10.10">
    <property type="entry name" value="Trypsin-like serine proteases"/>
    <property type="match status" value="1"/>
</dbReference>
<dbReference type="InterPro" id="IPR033703">
    <property type="entry name" value="Rhv-like"/>
</dbReference>
<evidence type="ECO:0000256" key="7">
    <source>
        <dbReference type="ARBA" id="ARBA00022520"/>
    </source>
</evidence>